<keyword evidence="3" id="KW-0732">Signal</keyword>
<name>A0A7D9J5T3_PARCT</name>
<comment type="caution">
    <text evidence="6">The sequence shown here is derived from an EMBL/GenBank/DDBJ whole genome shotgun (WGS) entry which is preliminary data.</text>
</comment>
<reference evidence="6" key="1">
    <citation type="submission" date="2020-04" db="EMBL/GenBank/DDBJ databases">
        <authorList>
            <person name="Alioto T."/>
            <person name="Alioto T."/>
            <person name="Gomez Garrido J."/>
        </authorList>
    </citation>
    <scope>NUCLEOTIDE SEQUENCE</scope>
    <source>
        <strain evidence="6">A484AB</strain>
    </source>
</reference>
<protein>
    <submittedName>
        <fullName evidence="6">Uncharacterized protein</fullName>
    </submittedName>
</protein>
<keyword evidence="2" id="KW-0812">Transmembrane</keyword>
<dbReference type="InterPro" id="IPR018939">
    <property type="entry name" value="Autophagy-rel_prot_27"/>
</dbReference>
<dbReference type="Proteomes" id="UP001152795">
    <property type="component" value="Unassembled WGS sequence"/>
</dbReference>
<dbReference type="OrthoDB" id="5984204at2759"/>
<sequence length="276" mass="30711">MCLSSLVVNGFCTDIVVLYLCVLISSSHIPEAVAEVICIRANNSRCKFYCGQDVLDLSDIDGSSVQPSFTNIPDSRGAPVFYQWSPCTKFLKNCSVPVNVCRVFKAGGEPDNLGDEGPTIKFDHDRERYRWSYVGPEEYLIGELKTNVYLEYDGLSEGRTSSMKNYGDYFTMTLYTKYVPRDPAVKNKVNDGGGLSAGSVILIIFVCITALYLGIGMPYMKFQRGARGKEMIPYYSFWSEIPALAKDGCSYSLQIIQGCASSTSAEVSTRRNYERI</sequence>
<gene>
    <name evidence="6" type="ORF">PACLA_8A020243</name>
</gene>
<evidence type="ECO:0000256" key="2">
    <source>
        <dbReference type="ARBA" id="ARBA00022692"/>
    </source>
</evidence>
<organism evidence="6 7">
    <name type="scientific">Paramuricea clavata</name>
    <name type="common">Red gorgonian</name>
    <name type="synonym">Violescent sea-whip</name>
    <dbReference type="NCBI Taxonomy" id="317549"/>
    <lineage>
        <taxon>Eukaryota</taxon>
        <taxon>Metazoa</taxon>
        <taxon>Cnidaria</taxon>
        <taxon>Anthozoa</taxon>
        <taxon>Octocorallia</taxon>
        <taxon>Malacalcyonacea</taxon>
        <taxon>Plexauridae</taxon>
        <taxon>Paramuricea</taxon>
    </lineage>
</organism>
<dbReference type="GO" id="GO:0005802">
    <property type="term" value="C:trans-Golgi network"/>
    <property type="evidence" value="ECO:0007669"/>
    <property type="project" value="TreeGrafter"/>
</dbReference>
<keyword evidence="5" id="KW-0472">Membrane</keyword>
<evidence type="ECO:0000256" key="5">
    <source>
        <dbReference type="ARBA" id="ARBA00023136"/>
    </source>
</evidence>
<dbReference type="AlphaFoldDB" id="A0A7D9J5T3"/>
<keyword evidence="7" id="KW-1185">Reference proteome</keyword>
<keyword evidence="4" id="KW-1133">Transmembrane helix</keyword>
<dbReference type="PANTHER" id="PTHR15071">
    <property type="entry name" value="MANNOSE-6-PHOSPHATE RECEPTOR FAMILY MEMBER"/>
    <property type="match status" value="1"/>
</dbReference>
<comment type="subcellular location">
    <subcellularLocation>
        <location evidence="1">Membrane</location>
        <topology evidence="1">Single-pass membrane protein</topology>
    </subcellularLocation>
</comment>
<proteinExistence type="predicted"/>
<dbReference type="PANTHER" id="PTHR15071:SF0">
    <property type="entry name" value="MANNOSE 6-PHOSPHATE RECEPTOR-LIKE PROTEIN 1"/>
    <property type="match status" value="1"/>
</dbReference>
<accession>A0A7D9J5T3</accession>
<dbReference type="GO" id="GO:0000139">
    <property type="term" value="C:Golgi membrane"/>
    <property type="evidence" value="ECO:0007669"/>
    <property type="project" value="UniProtKB-SubCell"/>
</dbReference>
<evidence type="ECO:0000256" key="1">
    <source>
        <dbReference type="ARBA" id="ARBA00004167"/>
    </source>
</evidence>
<dbReference type="Pfam" id="PF09451">
    <property type="entry name" value="ATG27"/>
    <property type="match status" value="1"/>
</dbReference>
<dbReference type="EMBL" id="CACRXK020011999">
    <property type="protein sequence ID" value="CAB4022478.1"/>
    <property type="molecule type" value="Genomic_DNA"/>
</dbReference>
<evidence type="ECO:0000256" key="3">
    <source>
        <dbReference type="ARBA" id="ARBA00022729"/>
    </source>
</evidence>
<evidence type="ECO:0000256" key="4">
    <source>
        <dbReference type="ARBA" id="ARBA00022989"/>
    </source>
</evidence>
<evidence type="ECO:0000313" key="7">
    <source>
        <dbReference type="Proteomes" id="UP001152795"/>
    </source>
</evidence>
<evidence type="ECO:0000313" key="6">
    <source>
        <dbReference type="EMBL" id="CAB4022478.1"/>
    </source>
</evidence>